<feature type="domain" description="HTH lacI-type" evidence="4">
    <location>
        <begin position="2"/>
        <end position="56"/>
    </location>
</feature>
<keyword evidence="6" id="KW-1185">Reference proteome</keyword>
<protein>
    <submittedName>
        <fullName evidence="5">LacI family DNA-binding transcriptional regulator</fullName>
    </submittedName>
</protein>
<sequence>MATLKDVARLAGVSARTVSNVVNDQPYVAEATRARVVAALAALDYQPNQVAKSLRTGRIGLLGFVVPDLSQSHFARLASDIVEAATARGFTVAVDQTHGDLERERRLIQLGPRGAMFDGAIFHPEALRAEDIEHRESQFPLVLIGERVAGDRLDHVYIDDRAAAYEATRRLIDDGHRRIAAIGLRRAAYARTAHLREEGMRQALDEAGDQVQQGRHQYVERYEVSDGYEAMANLVESAERPDAVICFADMLAIGALHRLHELRVAVPEDMAVVGFDDITEASFSYPPLSTIAADHAEIATTAVNALIERITNPGAPIREYVVSHRLVIRQSTRTDSTPEVRN</sequence>
<dbReference type="Gene3D" id="1.10.260.40">
    <property type="entry name" value="lambda repressor-like DNA-binding domains"/>
    <property type="match status" value="1"/>
</dbReference>
<dbReference type="InterPro" id="IPR028082">
    <property type="entry name" value="Peripla_BP_I"/>
</dbReference>
<keyword evidence="2 5" id="KW-0238">DNA-binding</keyword>
<dbReference type="EMBL" id="JAGSHT010000005">
    <property type="protein sequence ID" value="MBZ2195463.1"/>
    <property type="molecule type" value="Genomic_DNA"/>
</dbReference>
<evidence type="ECO:0000256" key="3">
    <source>
        <dbReference type="ARBA" id="ARBA00023163"/>
    </source>
</evidence>
<dbReference type="GO" id="GO:0003677">
    <property type="term" value="F:DNA binding"/>
    <property type="evidence" value="ECO:0007669"/>
    <property type="project" value="UniProtKB-KW"/>
</dbReference>
<accession>A0ABS7S6G8</accession>
<dbReference type="Pfam" id="PF00356">
    <property type="entry name" value="LacI"/>
    <property type="match status" value="1"/>
</dbReference>
<evidence type="ECO:0000259" key="4">
    <source>
        <dbReference type="PROSITE" id="PS50932"/>
    </source>
</evidence>
<dbReference type="CDD" id="cd01392">
    <property type="entry name" value="HTH_LacI"/>
    <property type="match status" value="1"/>
</dbReference>
<keyword evidence="3" id="KW-0804">Transcription</keyword>
<dbReference type="PROSITE" id="PS50932">
    <property type="entry name" value="HTH_LACI_2"/>
    <property type="match status" value="1"/>
</dbReference>
<dbReference type="SUPFAM" id="SSF47413">
    <property type="entry name" value="lambda repressor-like DNA-binding domains"/>
    <property type="match status" value="1"/>
</dbReference>
<evidence type="ECO:0000313" key="5">
    <source>
        <dbReference type="EMBL" id="MBZ2195463.1"/>
    </source>
</evidence>
<keyword evidence="1" id="KW-0805">Transcription regulation</keyword>
<dbReference type="Proteomes" id="UP000826651">
    <property type="component" value="Unassembled WGS sequence"/>
</dbReference>
<evidence type="ECO:0000256" key="2">
    <source>
        <dbReference type="ARBA" id="ARBA00023125"/>
    </source>
</evidence>
<organism evidence="5 6">
    <name type="scientific">Occultella gossypii</name>
    <dbReference type="NCBI Taxonomy" id="2800820"/>
    <lineage>
        <taxon>Bacteria</taxon>
        <taxon>Bacillati</taxon>
        <taxon>Actinomycetota</taxon>
        <taxon>Actinomycetes</taxon>
        <taxon>Micrococcales</taxon>
        <taxon>Ruaniaceae</taxon>
        <taxon>Occultella</taxon>
    </lineage>
</organism>
<comment type="caution">
    <text evidence="5">The sequence shown here is derived from an EMBL/GenBank/DDBJ whole genome shotgun (WGS) entry which is preliminary data.</text>
</comment>
<dbReference type="SMART" id="SM00354">
    <property type="entry name" value="HTH_LACI"/>
    <property type="match status" value="1"/>
</dbReference>
<dbReference type="InterPro" id="IPR000843">
    <property type="entry name" value="HTH_LacI"/>
</dbReference>
<dbReference type="RefSeq" id="WP_223403432.1">
    <property type="nucleotide sequence ID" value="NZ_JAGSHT010000005.1"/>
</dbReference>
<dbReference type="CDD" id="cd06267">
    <property type="entry name" value="PBP1_LacI_sugar_binding-like"/>
    <property type="match status" value="1"/>
</dbReference>
<dbReference type="InterPro" id="IPR010982">
    <property type="entry name" value="Lambda_DNA-bd_dom_sf"/>
</dbReference>
<dbReference type="InterPro" id="IPR046335">
    <property type="entry name" value="LacI/GalR-like_sensor"/>
</dbReference>
<proteinExistence type="predicted"/>
<gene>
    <name evidence="5" type="ORF">KCQ71_04820</name>
</gene>
<dbReference type="Gene3D" id="3.40.50.2300">
    <property type="match status" value="2"/>
</dbReference>
<reference evidence="5 6" key="1">
    <citation type="submission" date="2021-04" db="EMBL/GenBank/DDBJ databases">
        <title>Ruania sp. nov., isolated from sandy soil of mangrove forest.</title>
        <authorList>
            <person name="Ge X."/>
            <person name="Huang R."/>
            <person name="Liu W."/>
        </authorList>
    </citation>
    <scope>NUCLEOTIDE SEQUENCE [LARGE SCALE GENOMIC DNA]</scope>
    <source>
        <strain evidence="5 6">N2-46</strain>
    </source>
</reference>
<dbReference type="PRINTS" id="PR00036">
    <property type="entry name" value="HTHLACI"/>
</dbReference>
<dbReference type="SUPFAM" id="SSF53822">
    <property type="entry name" value="Periplasmic binding protein-like I"/>
    <property type="match status" value="1"/>
</dbReference>
<dbReference type="PROSITE" id="PS00356">
    <property type="entry name" value="HTH_LACI_1"/>
    <property type="match status" value="1"/>
</dbReference>
<evidence type="ECO:0000256" key="1">
    <source>
        <dbReference type="ARBA" id="ARBA00023015"/>
    </source>
</evidence>
<dbReference type="PANTHER" id="PTHR30146">
    <property type="entry name" value="LACI-RELATED TRANSCRIPTIONAL REPRESSOR"/>
    <property type="match status" value="1"/>
</dbReference>
<dbReference type="Pfam" id="PF13377">
    <property type="entry name" value="Peripla_BP_3"/>
    <property type="match status" value="1"/>
</dbReference>
<name>A0ABS7S6G8_9MICO</name>
<evidence type="ECO:0000313" key="6">
    <source>
        <dbReference type="Proteomes" id="UP000826651"/>
    </source>
</evidence>
<dbReference type="PANTHER" id="PTHR30146:SF153">
    <property type="entry name" value="LACTOSE OPERON REPRESSOR"/>
    <property type="match status" value="1"/>
</dbReference>